<comment type="caution">
    <text evidence="2">The sequence shown here is derived from an EMBL/GenBank/DDBJ whole genome shotgun (WGS) entry which is preliminary data.</text>
</comment>
<feature type="non-terminal residue" evidence="2">
    <location>
        <position position="1"/>
    </location>
</feature>
<organism evidence="2 3">
    <name type="scientific">Prorocentrum cordatum</name>
    <dbReference type="NCBI Taxonomy" id="2364126"/>
    <lineage>
        <taxon>Eukaryota</taxon>
        <taxon>Sar</taxon>
        <taxon>Alveolata</taxon>
        <taxon>Dinophyceae</taxon>
        <taxon>Prorocentrales</taxon>
        <taxon>Prorocentraceae</taxon>
        <taxon>Prorocentrum</taxon>
    </lineage>
</organism>
<evidence type="ECO:0008006" key="4">
    <source>
        <dbReference type="Google" id="ProtNLM"/>
    </source>
</evidence>
<accession>A0ABN9Y9L9</accession>
<protein>
    <recommendedName>
        <fullName evidence="4">Integrase catalytic domain-containing protein</fullName>
    </recommendedName>
</protein>
<proteinExistence type="predicted"/>
<feature type="non-terminal residue" evidence="2">
    <location>
        <position position="1336"/>
    </location>
</feature>
<dbReference type="EMBL" id="CAUYUJ010022170">
    <property type="protein sequence ID" value="CAK0909302.1"/>
    <property type="molecule type" value="Genomic_DNA"/>
</dbReference>
<evidence type="ECO:0000256" key="1">
    <source>
        <dbReference type="SAM" id="MobiDB-lite"/>
    </source>
</evidence>
<name>A0ABN9Y9L9_9DINO</name>
<dbReference type="PANTHER" id="PTHR11439:SF483">
    <property type="entry name" value="PEPTIDE SYNTHASE GLIP-LIKE, PUTATIVE (AFU_ORTHOLOGUE AFUA_3G12920)-RELATED"/>
    <property type="match status" value="1"/>
</dbReference>
<reference evidence="2" key="1">
    <citation type="submission" date="2023-10" db="EMBL/GenBank/DDBJ databases">
        <authorList>
            <person name="Chen Y."/>
            <person name="Shah S."/>
            <person name="Dougan E. K."/>
            <person name="Thang M."/>
            <person name="Chan C."/>
        </authorList>
    </citation>
    <scope>NUCLEOTIDE SEQUENCE [LARGE SCALE GENOMIC DNA]</scope>
</reference>
<dbReference type="PANTHER" id="PTHR11439">
    <property type="entry name" value="GAG-POL-RELATED RETROTRANSPOSON"/>
    <property type="match status" value="1"/>
</dbReference>
<gene>
    <name evidence="2" type="ORF">PCOR1329_LOCUS83747</name>
</gene>
<dbReference type="Proteomes" id="UP001189429">
    <property type="component" value="Unassembled WGS sequence"/>
</dbReference>
<evidence type="ECO:0000313" key="2">
    <source>
        <dbReference type="EMBL" id="CAK0909302.1"/>
    </source>
</evidence>
<feature type="region of interest" description="Disordered" evidence="1">
    <location>
        <begin position="499"/>
        <end position="528"/>
    </location>
</feature>
<sequence length="1336" mass="144123">VCAVHRNRRVKIGVDSGAGVTVWPEDLRDDYPTRDTPESRAGFEYVPAGKGSKGIVDLGERTCSLTDDDGQRMDMKVHVCDVRKPLLSMAEMNDRGLDVHFYADRSKGAFCEHSHSGSRVKIERVNDVFEIVAYVDPWTNEILRLLTALAWHCVAGRGKADQRRASETDGQIPVLRTDCGFLGEKSDVEKIESKTVPCIIVKDGPPPAGARWVGARAVQCKGVQRECSCKIVAQVIIHTGRAKFIFKSDGEGSLLAVTEAAVPEVRRAGCGISVAPEESPVGDSQNNGYIERAIWEVQSLARVLVHRAVELHKSKFHAAHPLVVWALRYSLQLLNRFQRSGDDGRAAFARRKGRPCRRRVPEFCELVIFLTVADGKHRRELDERFHAGMCVGLLDRADEVIVLTKDGDFEANAIRGLPRLGPHKTGDDDAERIVPYLAAAPVVPAEELPPPLAGKSLAGPRRVYIRRGVEVRPVAEGGFGCTDGRGGCVAAREGKPAMAHSEVWQGSGRAGDGGQHRRRPAPGMSEEAEGVRDAISRLAWRSAPGTPAPMQVEAAGSAAAAAAPAAEADAMSEGPNLGPPGDVATEPTMLATEATNADLVKLGCNPIELSQLESDLAKVPEVSGRGRFLERAREFGLLPGFALDPGAGWGLNVPVQRDEAMRLLDRGRPLLLIGSPRCTAWTSLLDFGSVKEETIEGLMAEAIEHVAMCVTMYNKQLDEAPHSARSGHASGIQDLIVRKVVFHVANDQCEAGQTVPVKQPDGSMKDAIVQGRTGWLTYSLCIAKELAHFQSRNRHGGYREHYHLLDGEAKHKANYPPALVAAILRGFEAQVELDKMASGMGISVGSLGEGYNVDAETREMLRIPEYVNICDDVTGVQLPPGKVADAREAEVEFLHGILVYKHVGASEADGREIIGARSRVCAKEVKWGNPWLEGTFAGTPPWGGTKMVLSKAMAKAKNPNGCFKKKKKLALAGYGVGVSCPCAFTNSDGSSSGVVRGDDFVFEGEEWQLDAMGAELRKHMLAQRKALLGPDPSDDARATILNRLMSYVGGDIAAGSRIAMEPDPRHARVLVHELGLGGAGSRAATAPTEKGASYCDETPLQGDEETKAYRSLCMRLGFLAQDAPRRWCVASEFCNRMAGPATGGLARLKRVLRFLRGEPRCAQNFVERRHECKRVDLYCDSDWAGDPIDRKSVSSVLVFFGSHLLKSTVGAQGATALSRGEAGFTAAVEGASVALGVRSLGADLGMMLHPVMRADSGAAKGIVGRRGVGRIRHLHTPLLWVLEKRISGPRDSRVDVEKRLKISGFAFESGEHPGALAAQIPVPGQIGGLSGCDRDR</sequence>
<evidence type="ECO:0000313" key="3">
    <source>
        <dbReference type="Proteomes" id="UP001189429"/>
    </source>
</evidence>
<keyword evidence="3" id="KW-1185">Reference proteome</keyword>